<gene>
    <name evidence="1" type="ORF">GCM10010529_15430</name>
</gene>
<evidence type="ECO:0000313" key="2">
    <source>
        <dbReference type="Proteomes" id="UP001500236"/>
    </source>
</evidence>
<name>A0ABP6LWM4_9MICC</name>
<comment type="caution">
    <text evidence="1">The sequence shown here is derived from an EMBL/GenBank/DDBJ whole genome shotgun (WGS) entry which is preliminary data.</text>
</comment>
<evidence type="ECO:0008006" key="3">
    <source>
        <dbReference type="Google" id="ProtNLM"/>
    </source>
</evidence>
<reference evidence="2" key="1">
    <citation type="journal article" date="2019" name="Int. J. Syst. Evol. Microbiol.">
        <title>The Global Catalogue of Microorganisms (GCM) 10K type strain sequencing project: providing services to taxonomists for standard genome sequencing and annotation.</title>
        <authorList>
            <consortium name="The Broad Institute Genomics Platform"/>
            <consortium name="The Broad Institute Genome Sequencing Center for Infectious Disease"/>
            <person name="Wu L."/>
            <person name="Ma J."/>
        </authorList>
    </citation>
    <scope>NUCLEOTIDE SEQUENCE [LARGE SCALE GENOMIC DNA]</scope>
    <source>
        <strain evidence="2">JCM 14309</strain>
    </source>
</reference>
<evidence type="ECO:0000313" key="1">
    <source>
        <dbReference type="EMBL" id="GAA3063086.1"/>
    </source>
</evidence>
<organism evidence="1 2">
    <name type="scientific">Nesterenkonia aethiopica</name>
    <dbReference type="NCBI Taxonomy" id="269144"/>
    <lineage>
        <taxon>Bacteria</taxon>
        <taxon>Bacillati</taxon>
        <taxon>Actinomycetota</taxon>
        <taxon>Actinomycetes</taxon>
        <taxon>Micrococcales</taxon>
        <taxon>Micrococcaceae</taxon>
        <taxon>Nesterenkonia</taxon>
    </lineage>
</organism>
<protein>
    <recommendedName>
        <fullName evidence="3">DUF4340 domain-containing protein</fullName>
    </recommendedName>
</protein>
<accession>A0ABP6LWM4</accession>
<keyword evidence="2" id="KW-1185">Reference proteome</keyword>
<proteinExistence type="predicted"/>
<dbReference type="EMBL" id="BAAAVT010000008">
    <property type="protein sequence ID" value="GAA3063086.1"/>
    <property type="molecule type" value="Genomic_DNA"/>
</dbReference>
<dbReference type="Proteomes" id="UP001500236">
    <property type="component" value="Unassembled WGS sequence"/>
</dbReference>
<sequence length="242" mass="25595">MVAVMGAVVVFAAAWVLGGRAVSAPASVEALAPADGGVGSPATSAPAGASEPLVQADGTAQLPGALTTTTVHELRLDHLDDLKPLGWTVGHLVDFGFGFEPQRLETGVVDGVRTVELQLADGADRISVAETRSESEDVGLTSLREKLAPILDEDLVEHYRVTLGTGEGCDLFVSRAGDRWTAAVETDDAQYVITSNLAESSAEQVADWVMASDRARVQMLPTDPSARDRLARGLDELFRWND</sequence>